<evidence type="ECO:0000313" key="7">
    <source>
        <dbReference type="EMBL" id="PWI28732.1"/>
    </source>
</evidence>
<dbReference type="HAMAP" id="MF_00651">
    <property type="entry name" value="Nuclease_YqgF"/>
    <property type="match status" value="1"/>
</dbReference>
<dbReference type="InterPro" id="IPR037027">
    <property type="entry name" value="YqgF/RNaseH-like_dom_sf"/>
</dbReference>
<dbReference type="CDD" id="cd16964">
    <property type="entry name" value="YqgF"/>
    <property type="match status" value="1"/>
</dbReference>
<evidence type="ECO:0000313" key="8">
    <source>
        <dbReference type="Proteomes" id="UP000245514"/>
    </source>
</evidence>
<evidence type="ECO:0000256" key="3">
    <source>
        <dbReference type="ARBA" id="ARBA00022722"/>
    </source>
</evidence>
<dbReference type="PANTHER" id="PTHR33317">
    <property type="entry name" value="POLYNUCLEOTIDYL TRANSFERASE, RIBONUCLEASE H-LIKE SUPERFAMILY PROTEIN"/>
    <property type="match status" value="1"/>
</dbReference>
<accession>A0ABX5L797</accession>
<dbReference type="InterPro" id="IPR005227">
    <property type="entry name" value="YqgF"/>
</dbReference>
<evidence type="ECO:0000256" key="5">
    <source>
        <dbReference type="HAMAP-Rule" id="MF_00651"/>
    </source>
</evidence>
<keyword evidence="3 5" id="KW-0540">Nuclease</keyword>
<proteinExistence type="inferred from homology"/>
<evidence type="ECO:0000256" key="1">
    <source>
        <dbReference type="ARBA" id="ARBA00022490"/>
    </source>
</evidence>
<dbReference type="EMBL" id="QFWG01000001">
    <property type="protein sequence ID" value="PWI28732.1"/>
    <property type="molecule type" value="Genomic_DNA"/>
</dbReference>
<protein>
    <recommendedName>
        <fullName evidence="5">Putative pre-16S rRNA nuclease</fullName>
        <ecNumber evidence="5">3.1.-.-</ecNumber>
    </recommendedName>
</protein>
<dbReference type="SUPFAM" id="SSF53098">
    <property type="entry name" value="Ribonuclease H-like"/>
    <property type="match status" value="1"/>
</dbReference>
<comment type="caution">
    <text evidence="7">The sequence shown here is derived from an EMBL/GenBank/DDBJ whole genome shotgun (WGS) entry which is preliminary data.</text>
</comment>
<reference evidence="7 8" key="1">
    <citation type="submission" date="2018-05" db="EMBL/GenBank/DDBJ databases">
        <title>Draft Genome Sequence of Arthrobacter cumminsii IME1328, Isolated from a Patient Who Suffered from Foot Ulcers in China.</title>
        <authorList>
            <person name="Li M."/>
            <person name="Jiang Z."/>
            <person name="Sun Q."/>
            <person name="Tong Y."/>
        </authorList>
    </citation>
    <scope>NUCLEOTIDE SEQUENCE [LARGE SCALE GENOMIC DNA]</scope>
    <source>
        <strain evidence="7 8">IME1328</strain>
    </source>
</reference>
<dbReference type="PANTHER" id="PTHR33317:SF4">
    <property type="entry name" value="POLYNUCLEOTIDYL TRANSFERASE, RIBONUCLEASE H-LIKE SUPERFAMILY PROTEIN"/>
    <property type="match status" value="1"/>
</dbReference>
<dbReference type="SMART" id="SM00732">
    <property type="entry name" value="YqgFc"/>
    <property type="match status" value="1"/>
</dbReference>
<dbReference type="NCBIfam" id="TIGR00250">
    <property type="entry name" value="RNAse_H_YqgF"/>
    <property type="match status" value="1"/>
</dbReference>
<dbReference type="Pfam" id="PF03652">
    <property type="entry name" value="RuvX"/>
    <property type="match status" value="1"/>
</dbReference>
<organism evidence="7 8">
    <name type="scientific">Pseudoglutamicibacter cumminsii</name>
    <dbReference type="NCBI Taxonomy" id="156979"/>
    <lineage>
        <taxon>Bacteria</taxon>
        <taxon>Bacillati</taxon>
        <taxon>Actinomycetota</taxon>
        <taxon>Actinomycetes</taxon>
        <taxon>Micrococcales</taxon>
        <taxon>Micrococcaceae</taxon>
        <taxon>Pseudoglutamicibacter</taxon>
    </lineage>
</organism>
<dbReference type="InterPro" id="IPR006641">
    <property type="entry name" value="YqgF/RNaseH-like_dom"/>
</dbReference>
<sequence>MRSLRLLLGSAARLPNVAEPLSPDSDAAAGCHAFVERGTRIGVDVGKARVGVAKCDPDRVMATPLETLQRDKKQRSDLRRIAELAHEYDAMCVYVGLPVNLEGEHTPSTKDALRFARQLERMLGTVPVRLLDERLSTVSAQRQLHEAGRTIKSSRSVIDQAAAVEILENALDAERRLDVWAGQSLAEACAN</sequence>
<keyword evidence="4 5" id="KW-0378">Hydrolase</keyword>
<evidence type="ECO:0000256" key="4">
    <source>
        <dbReference type="ARBA" id="ARBA00022801"/>
    </source>
</evidence>
<feature type="domain" description="YqgF/RNase H-like" evidence="6">
    <location>
        <begin position="38"/>
        <end position="140"/>
    </location>
</feature>
<dbReference type="InterPro" id="IPR012337">
    <property type="entry name" value="RNaseH-like_sf"/>
</dbReference>
<dbReference type="EC" id="3.1.-.-" evidence="5"/>
<dbReference type="Proteomes" id="UP000245514">
    <property type="component" value="Unassembled WGS sequence"/>
</dbReference>
<evidence type="ECO:0000259" key="6">
    <source>
        <dbReference type="SMART" id="SM00732"/>
    </source>
</evidence>
<keyword evidence="8" id="KW-1185">Reference proteome</keyword>
<comment type="similarity">
    <text evidence="5">Belongs to the YqgF HJR family.</text>
</comment>
<name>A0ABX5L797_9MICC</name>
<keyword evidence="2 5" id="KW-0690">Ribosome biogenesis</keyword>
<comment type="function">
    <text evidence="5">Could be a nuclease involved in processing of the 5'-end of pre-16S rRNA.</text>
</comment>
<gene>
    <name evidence="7" type="ORF">CAY35_01340</name>
</gene>
<comment type="subcellular location">
    <subcellularLocation>
        <location evidence="5">Cytoplasm</location>
    </subcellularLocation>
</comment>
<keyword evidence="1 5" id="KW-0963">Cytoplasm</keyword>
<evidence type="ECO:0000256" key="2">
    <source>
        <dbReference type="ARBA" id="ARBA00022517"/>
    </source>
</evidence>
<dbReference type="Gene3D" id="3.30.420.140">
    <property type="entry name" value="YqgF/RNase H-like domain"/>
    <property type="match status" value="1"/>
</dbReference>